<dbReference type="Gene3D" id="2.40.50.230">
    <property type="entry name" value="Gp5 N-terminal domain"/>
    <property type="match status" value="1"/>
</dbReference>
<evidence type="ECO:0000256" key="2">
    <source>
        <dbReference type="ARBA" id="ARBA00005558"/>
    </source>
</evidence>
<reference evidence="6 7" key="1">
    <citation type="submission" date="2017-05" db="EMBL/GenBank/DDBJ databases">
        <title>Complete and WGS of Bordetella genogroups.</title>
        <authorList>
            <person name="Spilker T."/>
            <person name="LiPuma J."/>
        </authorList>
    </citation>
    <scope>NUCLEOTIDE SEQUENCE [LARGE SCALE GENOMIC DNA]</scope>
    <source>
        <strain evidence="6 7">AU7206</strain>
    </source>
</reference>
<dbReference type="Pfam" id="PF22178">
    <property type="entry name" value="Gp5_trimer_C"/>
    <property type="match status" value="1"/>
</dbReference>
<keyword evidence="3" id="KW-0964">Secreted</keyword>
<evidence type="ECO:0000256" key="1">
    <source>
        <dbReference type="ARBA" id="ARBA00004613"/>
    </source>
</evidence>
<dbReference type="SUPFAM" id="SSF69255">
    <property type="entry name" value="gp5 N-terminal domain-like"/>
    <property type="match status" value="1"/>
</dbReference>
<dbReference type="PANTHER" id="PTHR32305">
    <property type="match status" value="1"/>
</dbReference>
<dbReference type="NCBIfam" id="TIGR03361">
    <property type="entry name" value="VI_Rhs_Vgr"/>
    <property type="match status" value="1"/>
</dbReference>
<accession>A0A1W6ZI66</accession>
<dbReference type="Pfam" id="PF04717">
    <property type="entry name" value="Phage_base_V"/>
    <property type="match status" value="1"/>
</dbReference>
<dbReference type="GO" id="GO:0005576">
    <property type="term" value="C:extracellular region"/>
    <property type="evidence" value="ECO:0007669"/>
    <property type="project" value="UniProtKB-SubCell"/>
</dbReference>
<dbReference type="STRING" id="463040.CAL15_23635"/>
<protein>
    <submittedName>
        <fullName evidence="6">Uncharacterized protein</fullName>
    </submittedName>
</protein>
<dbReference type="Proteomes" id="UP000194161">
    <property type="component" value="Chromosome"/>
</dbReference>
<gene>
    <name evidence="6" type="ORF">CAL15_23635</name>
</gene>
<dbReference type="SUPFAM" id="SSF69349">
    <property type="entry name" value="Phage fibre proteins"/>
    <property type="match status" value="1"/>
</dbReference>
<comment type="subcellular location">
    <subcellularLocation>
        <location evidence="1">Secreted</location>
    </subcellularLocation>
</comment>
<dbReference type="Pfam" id="PF05954">
    <property type="entry name" value="Phage_GPD"/>
    <property type="match status" value="1"/>
</dbReference>
<dbReference type="Gene3D" id="4.10.220.110">
    <property type="match status" value="1"/>
</dbReference>
<comment type="similarity">
    <text evidence="2">Belongs to the VgrG protein family.</text>
</comment>
<evidence type="ECO:0000259" key="5">
    <source>
        <dbReference type="Pfam" id="PF22178"/>
    </source>
</evidence>
<dbReference type="NCBIfam" id="TIGR01646">
    <property type="entry name" value="vgr_GE"/>
    <property type="match status" value="1"/>
</dbReference>
<keyword evidence="7" id="KW-1185">Reference proteome</keyword>
<evidence type="ECO:0000259" key="4">
    <source>
        <dbReference type="Pfam" id="PF04717"/>
    </source>
</evidence>
<dbReference type="InterPro" id="IPR054030">
    <property type="entry name" value="Gp5_Vgr_C"/>
</dbReference>
<dbReference type="InterPro" id="IPR006531">
    <property type="entry name" value="Gp5/Vgr_OB"/>
</dbReference>
<dbReference type="KEGG" id="bgm:CAL15_23635"/>
<dbReference type="Gene3D" id="3.55.50.10">
    <property type="entry name" value="Baseplate protein-like domains"/>
    <property type="match status" value="1"/>
</dbReference>
<dbReference type="InterPro" id="IPR017847">
    <property type="entry name" value="T6SS_RhsGE_Vgr_subset"/>
</dbReference>
<sequence length="717" mass="80424">MSLNAELSGVLNRDRQISVSVGAERTAFLFDAMQGSDGISTLSEYRVRLLHRSMQVDVGGLLGKPLTMTIQTAATPRYINGVIASFALVGQQGDVDRYVVYEAVVVPWLWLATHKREFRIYQNQSVPDTIKQVLTPYGYTFEFDLAESYEPRVYCVQYDETDFQFVSRLLEAEGIHYYFRHDEDKHTLVMSDEVQSHKAVAGYEQVPYFTEDKLTVPRQDHMTRVAVYQDLRPGRYTTNDYNFVTPNADLKARQQIKLEHEHSEAEVYEWPGNYGEGPLGERYARQRMQEQHHVRDTRTLLGTARGVATGSLFSLIGCPRAEEDREYLVLATRYDLKGNNYHSVNGEAGSSGHRCQFTWTVQDAKLPFRPPRITEKPRTKGPQTAVVVGPQGKEIWTDEYGRVKVHFHWDRYDNRDENSSCWIRVSSSWASGNFGAIQVPRIGDEVIVDFLNGDPDYPIITGRVYNAAKMPPWKLPENETQMGIYSRSSPGGNYHTANALRFEDKAGHEEIYILAQKDRNEKTKNNHTERIDNNWVQSVGHHKAIEVDGNHSESVHGNMTLHVGPSGVGRVLTDSFRKLVEGIADVAKSLPIPGINQLGRGVYSLFADQAINEATAGVKTQFVGLTKTVTVGGTIVESAGHSIQFTSGSHFSADAANTVSLTSNGEFHVQVGKSELRLTADGFIRLSGDTLFLNFENGIEMQATNEIALSSKKINLN</sequence>
<feature type="domain" description="Gp5/Type VI secretion system Vgr protein OB-fold" evidence="4">
    <location>
        <begin position="398"/>
        <end position="465"/>
    </location>
</feature>
<name>A0A1W6ZI66_9BORD</name>
<proteinExistence type="inferred from homology"/>
<dbReference type="InterPro" id="IPR006533">
    <property type="entry name" value="T6SS_Vgr_RhsGE"/>
</dbReference>
<dbReference type="AlphaFoldDB" id="A0A1W6ZI66"/>
<dbReference type="PANTHER" id="PTHR32305:SF15">
    <property type="entry name" value="PROTEIN RHSA-RELATED"/>
    <property type="match status" value="1"/>
</dbReference>
<organism evidence="6 7">
    <name type="scientific">Bordetella genomosp. 13</name>
    <dbReference type="NCBI Taxonomy" id="463040"/>
    <lineage>
        <taxon>Bacteria</taxon>
        <taxon>Pseudomonadati</taxon>
        <taxon>Pseudomonadota</taxon>
        <taxon>Betaproteobacteria</taxon>
        <taxon>Burkholderiales</taxon>
        <taxon>Alcaligenaceae</taxon>
        <taxon>Bordetella</taxon>
    </lineage>
</organism>
<dbReference type="InterPro" id="IPR037026">
    <property type="entry name" value="Vgr_OB-fold_dom_sf"/>
</dbReference>
<dbReference type="EMBL" id="CP021111">
    <property type="protein sequence ID" value="ARP97103.1"/>
    <property type="molecule type" value="Genomic_DNA"/>
</dbReference>
<dbReference type="Gene3D" id="2.30.110.50">
    <property type="match status" value="1"/>
</dbReference>
<evidence type="ECO:0000313" key="7">
    <source>
        <dbReference type="Proteomes" id="UP000194161"/>
    </source>
</evidence>
<dbReference type="InterPro" id="IPR050708">
    <property type="entry name" value="T6SS_VgrG/RHS"/>
</dbReference>
<feature type="domain" description="Gp5/Type VI secretion system Vgr C-terminal trimerisation" evidence="5">
    <location>
        <begin position="482"/>
        <end position="567"/>
    </location>
</feature>
<dbReference type="SUPFAM" id="SSF69279">
    <property type="entry name" value="Phage tail proteins"/>
    <property type="match status" value="2"/>
</dbReference>
<evidence type="ECO:0000313" key="6">
    <source>
        <dbReference type="EMBL" id="ARP97103.1"/>
    </source>
</evidence>
<evidence type="ECO:0000256" key="3">
    <source>
        <dbReference type="ARBA" id="ARBA00022525"/>
    </source>
</evidence>